<dbReference type="InterPro" id="IPR011990">
    <property type="entry name" value="TPR-like_helical_dom_sf"/>
</dbReference>
<accession>A0A418VKV9</accession>
<dbReference type="OrthoDB" id="8718899at2"/>
<reference evidence="2 3" key="1">
    <citation type="submission" date="2018-09" db="EMBL/GenBank/DDBJ databases">
        <authorList>
            <person name="Zhu H."/>
        </authorList>
    </citation>
    <scope>NUCLEOTIDE SEQUENCE [LARGE SCALE GENOMIC DNA]</scope>
    <source>
        <strain evidence="2 3">K2W22B-5</strain>
    </source>
</reference>
<name>A0A418VKV9_9PROT</name>
<evidence type="ECO:0000313" key="3">
    <source>
        <dbReference type="Proteomes" id="UP000283458"/>
    </source>
</evidence>
<dbReference type="Pfam" id="PF13432">
    <property type="entry name" value="TPR_16"/>
    <property type="match status" value="1"/>
</dbReference>
<protein>
    <submittedName>
        <fullName evidence="2">Uncharacterized protein</fullName>
    </submittedName>
</protein>
<sequence length="149" mass="15837">MTLADDLPRALACWRAGDCVEAERLCRALLAEHPDHPAILSVLVLALHGQGDHAAALGLVRRAITRSPLSAHLHHNAGVCLTALDRVQEAAPYFQQAVALVPALAPGAPTPCWRECGEGALELDLGFTATESHARAAKPVHPHLAPPRR</sequence>
<feature type="repeat" description="TPR" evidence="1">
    <location>
        <begin position="71"/>
        <end position="104"/>
    </location>
</feature>
<organism evidence="2 3">
    <name type="scientific">Azospirillum cavernae</name>
    <dbReference type="NCBI Taxonomy" id="2320860"/>
    <lineage>
        <taxon>Bacteria</taxon>
        <taxon>Pseudomonadati</taxon>
        <taxon>Pseudomonadota</taxon>
        <taxon>Alphaproteobacteria</taxon>
        <taxon>Rhodospirillales</taxon>
        <taxon>Azospirillaceae</taxon>
        <taxon>Azospirillum</taxon>
    </lineage>
</organism>
<evidence type="ECO:0000256" key="1">
    <source>
        <dbReference type="PROSITE-ProRule" id="PRU00339"/>
    </source>
</evidence>
<evidence type="ECO:0000313" key="2">
    <source>
        <dbReference type="EMBL" id="RJF76764.1"/>
    </source>
</evidence>
<dbReference type="SUPFAM" id="SSF48452">
    <property type="entry name" value="TPR-like"/>
    <property type="match status" value="1"/>
</dbReference>
<gene>
    <name evidence="2" type="ORF">D3877_28145</name>
</gene>
<keyword evidence="3" id="KW-1185">Reference proteome</keyword>
<dbReference type="PROSITE" id="PS50005">
    <property type="entry name" value="TPR"/>
    <property type="match status" value="1"/>
</dbReference>
<dbReference type="EMBL" id="QYUL01000006">
    <property type="protein sequence ID" value="RJF76764.1"/>
    <property type="molecule type" value="Genomic_DNA"/>
</dbReference>
<dbReference type="Gene3D" id="1.25.40.10">
    <property type="entry name" value="Tetratricopeptide repeat domain"/>
    <property type="match status" value="1"/>
</dbReference>
<dbReference type="Proteomes" id="UP000283458">
    <property type="component" value="Unassembled WGS sequence"/>
</dbReference>
<dbReference type="InterPro" id="IPR019734">
    <property type="entry name" value="TPR_rpt"/>
</dbReference>
<dbReference type="AlphaFoldDB" id="A0A418VKV9"/>
<comment type="caution">
    <text evidence="2">The sequence shown here is derived from an EMBL/GenBank/DDBJ whole genome shotgun (WGS) entry which is preliminary data.</text>
</comment>
<proteinExistence type="predicted"/>
<keyword evidence="1" id="KW-0802">TPR repeat</keyword>